<gene>
    <name evidence="2" type="ORF">BUALT_Bualt19G0049200</name>
</gene>
<accession>A0AAV6W538</accession>
<keyword evidence="1" id="KW-0472">Membrane</keyword>
<keyword evidence="1" id="KW-1133">Transmembrane helix</keyword>
<keyword evidence="3" id="KW-1185">Reference proteome</keyword>
<dbReference type="PANTHER" id="PTHR31170">
    <property type="entry name" value="BNAC04G53230D PROTEIN"/>
    <property type="match status" value="1"/>
</dbReference>
<dbReference type="AlphaFoldDB" id="A0AAV6W538"/>
<comment type="caution">
    <text evidence="2">The sequence shown here is derived from an EMBL/GenBank/DDBJ whole genome shotgun (WGS) entry which is preliminary data.</text>
</comment>
<sequence>MAEDREDDQVTIDIHRMLDDLPIAPSNHSIQRVSDRLRSTSNKAYDPKIISIGPFHRGKDHLQNMEHHKMRYLKLLRSSRGQSSVDSYVAAIRNLEQSARECYAEPITLDKDEFVLMLLLDGIFIVEFLRKYDSDQGVDKADAVFQFKHILNQLLHDLMLFENQIPLFIIKELFELSQLNDQKEFVQLIWPFVELREIRPGSSEFRVSASLRDRNAPHLLGLVHYAKCLPLDDLHYSREDLRNFDMNNINSATELQEAGIIFKKAAHGRNPAKGNSFLDIKFKNRTMRIPSLVISDETESWFRNMIAYENEFSGSSQKYISDYIFFMHCLIQSSRDVQLLRRRGIISSWTGGDETVYHLIKTLEKNICISDKFLYAHVFVGANSHCQHRRNKWMAILRRNYFNSPWKFISFVAAVILLLLTAAQTTFAILSYRREMRRGS</sequence>
<evidence type="ECO:0000256" key="1">
    <source>
        <dbReference type="SAM" id="Phobius"/>
    </source>
</evidence>
<reference evidence="2" key="1">
    <citation type="submission" date="2019-10" db="EMBL/GenBank/DDBJ databases">
        <authorList>
            <person name="Zhang R."/>
            <person name="Pan Y."/>
            <person name="Wang J."/>
            <person name="Ma R."/>
            <person name="Yu S."/>
        </authorList>
    </citation>
    <scope>NUCLEOTIDE SEQUENCE</scope>
    <source>
        <strain evidence="2">LA-IB0</strain>
        <tissue evidence="2">Leaf</tissue>
    </source>
</reference>
<protein>
    <submittedName>
        <fullName evidence="2">Uncharacterized protein</fullName>
    </submittedName>
</protein>
<dbReference type="Pfam" id="PF03140">
    <property type="entry name" value="DUF247"/>
    <property type="match status" value="1"/>
</dbReference>
<feature type="transmembrane region" description="Helical" evidence="1">
    <location>
        <begin position="408"/>
        <end position="430"/>
    </location>
</feature>
<dbReference type="EMBL" id="WHWC01000019">
    <property type="protein sequence ID" value="KAG8363695.1"/>
    <property type="molecule type" value="Genomic_DNA"/>
</dbReference>
<proteinExistence type="predicted"/>
<dbReference type="InterPro" id="IPR004158">
    <property type="entry name" value="DUF247_pln"/>
</dbReference>
<keyword evidence="1" id="KW-0812">Transmembrane</keyword>
<dbReference type="Proteomes" id="UP000826271">
    <property type="component" value="Unassembled WGS sequence"/>
</dbReference>
<name>A0AAV6W538_9LAMI</name>
<evidence type="ECO:0000313" key="3">
    <source>
        <dbReference type="Proteomes" id="UP000826271"/>
    </source>
</evidence>
<dbReference type="PANTHER" id="PTHR31170:SF17">
    <property type="match status" value="1"/>
</dbReference>
<organism evidence="2 3">
    <name type="scientific">Buddleja alternifolia</name>
    <dbReference type="NCBI Taxonomy" id="168488"/>
    <lineage>
        <taxon>Eukaryota</taxon>
        <taxon>Viridiplantae</taxon>
        <taxon>Streptophyta</taxon>
        <taxon>Embryophyta</taxon>
        <taxon>Tracheophyta</taxon>
        <taxon>Spermatophyta</taxon>
        <taxon>Magnoliopsida</taxon>
        <taxon>eudicotyledons</taxon>
        <taxon>Gunneridae</taxon>
        <taxon>Pentapetalae</taxon>
        <taxon>asterids</taxon>
        <taxon>lamiids</taxon>
        <taxon>Lamiales</taxon>
        <taxon>Scrophulariaceae</taxon>
        <taxon>Buddlejeae</taxon>
        <taxon>Buddleja</taxon>
    </lineage>
</organism>
<evidence type="ECO:0000313" key="2">
    <source>
        <dbReference type="EMBL" id="KAG8363695.1"/>
    </source>
</evidence>